<dbReference type="Pfam" id="PF25598">
    <property type="entry name" value="ARM_PUB"/>
    <property type="match status" value="1"/>
</dbReference>
<dbReference type="SMART" id="SM00504">
    <property type="entry name" value="Ubox"/>
    <property type="match status" value="1"/>
</dbReference>
<dbReference type="InterPro" id="IPR016024">
    <property type="entry name" value="ARM-type_fold"/>
</dbReference>
<keyword evidence="4 5" id="KW-0833">Ubl conjugation pathway</keyword>
<dbReference type="InterPro" id="IPR003613">
    <property type="entry name" value="Ubox_domain"/>
</dbReference>
<evidence type="ECO:0000256" key="5">
    <source>
        <dbReference type="RuleBase" id="RU369093"/>
    </source>
</evidence>
<keyword evidence="8" id="KW-1185">Reference proteome</keyword>
<dbReference type="SUPFAM" id="SSF57850">
    <property type="entry name" value="RING/U-box"/>
    <property type="match status" value="1"/>
</dbReference>
<comment type="pathway">
    <text evidence="2 5">Protein modification; protein ubiquitination.</text>
</comment>
<dbReference type="AlphaFoldDB" id="A0AAE1XMW2"/>
<organism evidence="7 8">
    <name type="scientific">Sesamum alatum</name>
    <dbReference type="NCBI Taxonomy" id="300844"/>
    <lineage>
        <taxon>Eukaryota</taxon>
        <taxon>Viridiplantae</taxon>
        <taxon>Streptophyta</taxon>
        <taxon>Embryophyta</taxon>
        <taxon>Tracheophyta</taxon>
        <taxon>Spermatophyta</taxon>
        <taxon>Magnoliopsida</taxon>
        <taxon>eudicotyledons</taxon>
        <taxon>Gunneridae</taxon>
        <taxon>Pentapetalae</taxon>
        <taxon>asterids</taxon>
        <taxon>lamiids</taxon>
        <taxon>Lamiales</taxon>
        <taxon>Pedaliaceae</taxon>
        <taxon>Sesamum</taxon>
    </lineage>
</organism>
<name>A0AAE1XMW2_9LAMI</name>
<reference evidence="7" key="1">
    <citation type="submission" date="2020-06" db="EMBL/GenBank/DDBJ databases">
        <authorList>
            <person name="Li T."/>
            <person name="Hu X."/>
            <person name="Zhang T."/>
            <person name="Song X."/>
            <person name="Zhang H."/>
            <person name="Dai N."/>
            <person name="Sheng W."/>
            <person name="Hou X."/>
            <person name="Wei L."/>
        </authorList>
    </citation>
    <scope>NUCLEOTIDE SEQUENCE</scope>
    <source>
        <strain evidence="7">3651</strain>
        <tissue evidence="7">Leaf</tissue>
    </source>
</reference>
<dbReference type="SUPFAM" id="SSF48371">
    <property type="entry name" value="ARM repeat"/>
    <property type="match status" value="1"/>
</dbReference>
<evidence type="ECO:0000256" key="4">
    <source>
        <dbReference type="ARBA" id="ARBA00022786"/>
    </source>
</evidence>
<dbReference type="InterPro" id="IPR045210">
    <property type="entry name" value="RING-Ubox_PUB"/>
</dbReference>
<reference evidence="7" key="2">
    <citation type="journal article" date="2024" name="Plant">
        <title>Genomic evolution and insights into agronomic trait innovations of Sesamum species.</title>
        <authorList>
            <person name="Miao H."/>
            <person name="Wang L."/>
            <person name="Qu L."/>
            <person name="Liu H."/>
            <person name="Sun Y."/>
            <person name="Le M."/>
            <person name="Wang Q."/>
            <person name="Wei S."/>
            <person name="Zheng Y."/>
            <person name="Lin W."/>
            <person name="Duan Y."/>
            <person name="Cao H."/>
            <person name="Xiong S."/>
            <person name="Wang X."/>
            <person name="Wei L."/>
            <person name="Li C."/>
            <person name="Ma Q."/>
            <person name="Ju M."/>
            <person name="Zhao R."/>
            <person name="Li G."/>
            <person name="Mu C."/>
            <person name="Tian Q."/>
            <person name="Mei H."/>
            <person name="Zhang T."/>
            <person name="Gao T."/>
            <person name="Zhang H."/>
        </authorList>
    </citation>
    <scope>NUCLEOTIDE SEQUENCE</scope>
    <source>
        <strain evidence="7">3651</strain>
    </source>
</reference>
<comment type="function">
    <text evidence="5">Functions as an E3 ubiquitin ligase.</text>
</comment>
<keyword evidence="3 5" id="KW-0808">Transferase</keyword>
<dbReference type="InterPro" id="IPR011989">
    <property type="entry name" value="ARM-like"/>
</dbReference>
<evidence type="ECO:0000313" key="8">
    <source>
        <dbReference type="Proteomes" id="UP001293254"/>
    </source>
</evidence>
<dbReference type="Pfam" id="PF04564">
    <property type="entry name" value="U-box"/>
    <property type="match status" value="1"/>
</dbReference>
<evidence type="ECO:0000259" key="6">
    <source>
        <dbReference type="PROSITE" id="PS51698"/>
    </source>
</evidence>
<dbReference type="EMBL" id="JACGWO010000011">
    <property type="protein sequence ID" value="KAK4414759.1"/>
    <property type="molecule type" value="Genomic_DNA"/>
</dbReference>
<dbReference type="EC" id="2.3.2.27" evidence="5"/>
<evidence type="ECO:0000256" key="2">
    <source>
        <dbReference type="ARBA" id="ARBA00004906"/>
    </source>
</evidence>
<comment type="caution">
    <text evidence="7">The sequence shown here is derived from an EMBL/GenBank/DDBJ whole genome shotgun (WGS) entry which is preliminary data.</text>
</comment>
<evidence type="ECO:0000256" key="1">
    <source>
        <dbReference type="ARBA" id="ARBA00000900"/>
    </source>
</evidence>
<evidence type="ECO:0000313" key="7">
    <source>
        <dbReference type="EMBL" id="KAK4414759.1"/>
    </source>
</evidence>
<sequence>MADEIEVPPYFLCPIALDIMKDPVTISTGITYDRDSIERWIFSQKNNTCPVTKQVLLDTELTPNITLRRLIQSWCTLHAAHGIERLPTPKAPVSKPQLLKLLKDAKIPQLQFECLRRLRSIASQNQTNRRCMETAGTAEFLASLIVQKSLQASRDEVSEESLSELRKACEEALSILYSLQLSESSLKSLTSDEFVESLTRVVQSGSYESRAYAVMLLKSMLEAADPARVLFKLQPEFFVGLAQILNDQICQKASKATLKVLISVCPWGRNRIKAVEAGAVPVLIDLLLESSDKRACEMTLTVLDLLCQCAEGRAELLKHGAGLAIVSKKILRVSQVASERAVRILHSVSKFSATPGVLLEMLQIGVVAKLGLVLQVDCGSRTKERAREMLKSYARAWRNSPCLPNSLISSYPA</sequence>
<accession>A0AAE1XMW2</accession>
<dbReference type="GO" id="GO:0061630">
    <property type="term" value="F:ubiquitin protein ligase activity"/>
    <property type="evidence" value="ECO:0007669"/>
    <property type="project" value="UniProtKB-UniRule"/>
</dbReference>
<dbReference type="Proteomes" id="UP001293254">
    <property type="component" value="Unassembled WGS sequence"/>
</dbReference>
<dbReference type="PANTHER" id="PTHR22849">
    <property type="entry name" value="WDSAM1 PROTEIN"/>
    <property type="match status" value="1"/>
</dbReference>
<dbReference type="Gene3D" id="3.30.40.10">
    <property type="entry name" value="Zinc/RING finger domain, C3HC4 (zinc finger)"/>
    <property type="match status" value="1"/>
</dbReference>
<feature type="domain" description="U-box" evidence="6">
    <location>
        <begin position="6"/>
        <end position="81"/>
    </location>
</feature>
<protein>
    <recommendedName>
        <fullName evidence="5 6">U-box domain-containing protein</fullName>
        <ecNumber evidence="5">2.3.2.27</ecNumber>
    </recommendedName>
    <alternativeName>
        <fullName evidence="5">RING-type E3 ubiquitin transferase PUB</fullName>
    </alternativeName>
</protein>
<dbReference type="Gene3D" id="1.25.10.10">
    <property type="entry name" value="Leucine-rich Repeat Variant"/>
    <property type="match status" value="1"/>
</dbReference>
<gene>
    <name evidence="7" type="ORF">Salat_2582800</name>
</gene>
<dbReference type="FunFam" id="3.30.40.10:FF:000437">
    <property type="entry name" value="RING-type E3 ubiquitin transferase"/>
    <property type="match status" value="1"/>
</dbReference>
<comment type="catalytic activity">
    <reaction evidence="1 5">
        <text>S-ubiquitinyl-[E2 ubiquitin-conjugating enzyme]-L-cysteine + [acceptor protein]-L-lysine = [E2 ubiquitin-conjugating enzyme]-L-cysteine + N(6)-ubiquitinyl-[acceptor protein]-L-lysine.</text>
        <dbReference type="EC" id="2.3.2.27"/>
    </reaction>
</comment>
<dbReference type="PANTHER" id="PTHR22849:SF132">
    <property type="entry name" value="E3 UBIQUITIN-PROTEIN LIGASE PUB23"/>
    <property type="match status" value="1"/>
</dbReference>
<dbReference type="CDD" id="cd16664">
    <property type="entry name" value="RING-Ubox_PUB"/>
    <property type="match status" value="1"/>
</dbReference>
<dbReference type="GO" id="GO:0006952">
    <property type="term" value="P:defense response"/>
    <property type="evidence" value="ECO:0007669"/>
    <property type="project" value="UniProtKB-ARBA"/>
</dbReference>
<dbReference type="GO" id="GO:0016567">
    <property type="term" value="P:protein ubiquitination"/>
    <property type="evidence" value="ECO:0007669"/>
    <property type="project" value="UniProtKB-UniRule"/>
</dbReference>
<proteinExistence type="predicted"/>
<dbReference type="InterPro" id="IPR013083">
    <property type="entry name" value="Znf_RING/FYVE/PHD"/>
</dbReference>
<dbReference type="InterPro" id="IPR045185">
    <property type="entry name" value="PUB22/23/24-like"/>
</dbReference>
<dbReference type="PROSITE" id="PS51698">
    <property type="entry name" value="U_BOX"/>
    <property type="match status" value="1"/>
</dbReference>
<dbReference type="InterPro" id="IPR058678">
    <property type="entry name" value="ARM_PUB"/>
</dbReference>
<evidence type="ECO:0000256" key="3">
    <source>
        <dbReference type="ARBA" id="ARBA00022679"/>
    </source>
</evidence>